<accession>A0A3L7E0A6</accession>
<evidence type="ECO:0000313" key="2">
    <source>
        <dbReference type="EMBL" id="RLQ21552.1"/>
    </source>
</evidence>
<protein>
    <submittedName>
        <fullName evidence="2">HNH endonuclease</fullName>
    </submittedName>
</protein>
<dbReference type="Pfam" id="PF01844">
    <property type="entry name" value="HNH"/>
    <property type="match status" value="1"/>
</dbReference>
<evidence type="ECO:0000313" key="3">
    <source>
        <dbReference type="Proteomes" id="UP000265509"/>
    </source>
</evidence>
<keyword evidence="2" id="KW-0540">Nuclease</keyword>
<sequence>MNRRFSKRQRRILAWIAGGKCCSCAKPLGQQFHADHVVAYSKGGTTTTDNGQALCATCNLRKGAK</sequence>
<name>A0A3L7E0A6_9GAMM</name>
<dbReference type="AlphaFoldDB" id="A0A3L7E0A6"/>
<gene>
    <name evidence="2" type="ORF">DWB85_12415</name>
</gene>
<keyword evidence="2" id="KW-0378">Hydrolase</keyword>
<dbReference type="GO" id="GO:0008270">
    <property type="term" value="F:zinc ion binding"/>
    <property type="evidence" value="ECO:0007669"/>
    <property type="project" value="InterPro"/>
</dbReference>
<dbReference type="GO" id="GO:0003676">
    <property type="term" value="F:nucleic acid binding"/>
    <property type="evidence" value="ECO:0007669"/>
    <property type="project" value="InterPro"/>
</dbReference>
<dbReference type="OrthoDB" id="9802901at2"/>
<dbReference type="GO" id="GO:0004519">
    <property type="term" value="F:endonuclease activity"/>
    <property type="evidence" value="ECO:0007669"/>
    <property type="project" value="UniProtKB-KW"/>
</dbReference>
<evidence type="ECO:0000259" key="1">
    <source>
        <dbReference type="SMART" id="SM00507"/>
    </source>
</evidence>
<organism evidence="2 3">
    <name type="scientific">Seongchinamella sediminis</name>
    <dbReference type="NCBI Taxonomy" id="2283635"/>
    <lineage>
        <taxon>Bacteria</taxon>
        <taxon>Pseudomonadati</taxon>
        <taxon>Pseudomonadota</taxon>
        <taxon>Gammaproteobacteria</taxon>
        <taxon>Cellvibrionales</taxon>
        <taxon>Halieaceae</taxon>
        <taxon>Seongchinamella</taxon>
    </lineage>
</organism>
<comment type="caution">
    <text evidence="2">The sequence shown here is derived from an EMBL/GenBank/DDBJ whole genome shotgun (WGS) entry which is preliminary data.</text>
</comment>
<dbReference type="InterPro" id="IPR003615">
    <property type="entry name" value="HNH_nuc"/>
</dbReference>
<keyword evidence="2" id="KW-0255">Endonuclease</keyword>
<reference evidence="2 3" key="1">
    <citation type="submission" date="2018-07" db="EMBL/GenBank/DDBJ databases">
        <title>Halioglobus sp. genome submission.</title>
        <authorList>
            <person name="Ye M.-Q."/>
            <person name="Du Z.-J."/>
        </authorList>
    </citation>
    <scope>NUCLEOTIDE SEQUENCE [LARGE SCALE GENOMIC DNA]</scope>
    <source>
        <strain evidence="2 3">U0301</strain>
    </source>
</reference>
<dbReference type="EMBL" id="QRAN01000012">
    <property type="protein sequence ID" value="RLQ21552.1"/>
    <property type="molecule type" value="Genomic_DNA"/>
</dbReference>
<feature type="domain" description="HNH nuclease" evidence="1">
    <location>
        <begin position="9"/>
        <end position="60"/>
    </location>
</feature>
<proteinExistence type="predicted"/>
<dbReference type="InterPro" id="IPR002711">
    <property type="entry name" value="HNH"/>
</dbReference>
<dbReference type="Gene3D" id="1.10.30.50">
    <property type="match status" value="1"/>
</dbReference>
<keyword evidence="3" id="KW-1185">Reference proteome</keyword>
<dbReference type="CDD" id="cd00085">
    <property type="entry name" value="HNHc"/>
    <property type="match status" value="1"/>
</dbReference>
<dbReference type="SMART" id="SM00507">
    <property type="entry name" value="HNHc"/>
    <property type="match status" value="1"/>
</dbReference>
<dbReference type="Proteomes" id="UP000265509">
    <property type="component" value="Unassembled WGS sequence"/>
</dbReference>
<dbReference type="RefSeq" id="WP_117955069.1">
    <property type="nucleotide sequence ID" value="NZ_QRAN01000012.1"/>
</dbReference>